<dbReference type="Proteomes" id="UP000287651">
    <property type="component" value="Unassembled WGS sequence"/>
</dbReference>
<gene>
    <name evidence="1" type="ORF">B296_00006254</name>
</gene>
<dbReference type="EMBL" id="AMZH03007496">
    <property type="protein sequence ID" value="RRT61196.1"/>
    <property type="molecule type" value="Genomic_DNA"/>
</dbReference>
<proteinExistence type="predicted"/>
<dbReference type="AlphaFoldDB" id="A0A426ZB68"/>
<reference evidence="1 2" key="1">
    <citation type="journal article" date="2014" name="Agronomy (Basel)">
        <title>A Draft Genome Sequence for Ensete ventricosum, the Drought-Tolerant Tree Against Hunger.</title>
        <authorList>
            <person name="Harrison J."/>
            <person name="Moore K.A."/>
            <person name="Paszkiewicz K."/>
            <person name="Jones T."/>
            <person name="Grant M."/>
            <person name="Ambacheew D."/>
            <person name="Muzemil S."/>
            <person name="Studholme D.J."/>
        </authorList>
    </citation>
    <scope>NUCLEOTIDE SEQUENCE [LARGE SCALE GENOMIC DNA]</scope>
</reference>
<protein>
    <submittedName>
        <fullName evidence="1">Uncharacterized protein</fullName>
    </submittedName>
</protein>
<comment type="caution">
    <text evidence="1">The sequence shown here is derived from an EMBL/GenBank/DDBJ whole genome shotgun (WGS) entry which is preliminary data.</text>
</comment>
<name>A0A426ZB68_ENSVE</name>
<sequence>MQIAFPRPESPTVGCATQKVREGCLLLFYVLPSIQITRRGVALVDFSRPASQTVARNAAMRSDFVREREGKVGRFGTKLSLRTRRSIVTASLSPTAEKNKQRRLVC</sequence>
<evidence type="ECO:0000313" key="1">
    <source>
        <dbReference type="EMBL" id="RRT61196.1"/>
    </source>
</evidence>
<organism evidence="1 2">
    <name type="scientific">Ensete ventricosum</name>
    <name type="common">Abyssinian banana</name>
    <name type="synonym">Musa ensete</name>
    <dbReference type="NCBI Taxonomy" id="4639"/>
    <lineage>
        <taxon>Eukaryota</taxon>
        <taxon>Viridiplantae</taxon>
        <taxon>Streptophyta</taxon>
        <taxon>Embryophyta</taxon>
        <taxon>Tracheophyta</taxon>
        <taxon>Spermatophyta</taxon>
        <taxon>Magnoliopsida</taxon>
        <taxon>Liliopsida</taxon>
        <taxon>Zingiberales</taxon>
        <taxon>Musaceae</taxon>
        <taxon>Ensete</taxon>
    </lineage>
</organism>
<accession>A0A426ZB68</accession>
<evidence type="ECO:0000313" key="2">
    <source>
        <dbReference type="Proteomes" id="UP000287651"/>
    </source>
</evidence>